<dbReference type="GO" id="GO:0004620">
    <property type="term" value="F:phospholipase activity"/>
    <property type="evidence" value="ECO:0007669"/>
    <property type="project" value="TreeGrafter"/>
</dbReference>
<comment type="similarity">
    <text evidence="1 7">Belongs to the patatin family.</text>
</comment>
<dbReference type="CDD" id="cd07214">
    <property type="entry name" value="Pat17_isozyme_like"/>
    <property type="match status" value="1"/>
</dbReference>
<feature type="domain" description="PNPLA" evidence="9">
    <location>
        <begin position="379"/>
        <end position="587"/>
    </location>
</feature>
<feature type="compositionally biased region" description="Basic and acidic residues" evidence="8">
    <location>
        <begin position="613"/>
        <end position="624"/>
    </location>
</feature>
<dbReference type="PROSITE" id="PS51635">
    <property type="entry name" value="PNPLA"/>
    <property type="match status" value="2"/>
</dbReference>
<evidence type="ECO:0000256" key="4">
    <source>
        <dbReference type="ARBA" id="ARBA00022963"/>
    </source>
</evidence>
<feature type="active site" description="Proton acceptor" evidence="6">
    <location>
        <position position="574"/>
    </location>
</feature>
<dbReference type="Proteomes" id="UP000823749">
    <property type="component" value="Chromosome 8"/>
</dbReference>
<feature type="short sequence motif" description="GXGXXG" evidence="6">
    <location>
        <begin position="383"/>
        <end position="388"/>
    </location>
</feature>
<feature type="active site" description="Proton acceptor" evidence="6">
    <location>
        <position position="209"/>
    </location>
</feature>
<keyword evidence="4 6" id="KW-0442">Lipid degradation</keyword>
<evidence type="ECO:0000256" key="5">
    <source>
        <dbReference type="ARBA" id="ARBA00023098"/>
    </source>
</evidence>
<evidence type="ECO:0000256" key="2">
    <source>
        <dbReference type="ARBA" id="ARBA00022801"/>
    </source>
</evidence>
<dbReference type="InterPro" id="IPR002641">
    <property type="entry name" value="PNPLA_dom"/>
</dbReference>
<evidence type="ECO:0000256" key="8">
    <source>
        <dbReference type="SAM" id="MobiDB-lite"/>
    </source>
</evidence>
<comment type="domain">
    <text evidence="7">The nitrogen atoms of the two glycine residues in the GGXR motif define the oxyanion hole, and stabilize the oxyanion that forms during the nucleophilic attack by the catalytic serine during substrate cleavage.</text>
</comment>
<dbReference type="InterPro" id="IPR016035">
    <property type="entry name" value="Acyl_Trfase/lysoPLipase"/>
</dbReference>
<reference evidence="10" key="1">
    <citation type="submission" date="2020-08" db="EMBL/GenBank/DDBJ databases">
        <title>Plant Genome Project.</title>
        <authorList>
            <person name="Zhang R.-G."/>
        </authorList>
    </citation>
    <scope>NUCLEOTIDE SEQUENCE</scope>
    <source>
        <strain evidence="10">WSP0</strain>
        <tissue evidence="10">Leaf</tissue>
    </source>
</reference>
<dbReference type="GO" id="GO:0047372">
    <property type="term" value="F:monoacylglycerol lipase activity"/>
    <property type="evidence" value="ECO:0007669"/>
    <property type="project" value="TreeGrafter"/>
</dbReference>
<keyword evidence="2 6" id="KW-0378">Hydrolase</keyword>
<proteinExistence type="inferred from homology"/>
<dbReference type="Gene3D" id="3.40.1090.10">
    <property type="entry name" value="Cytosolic phospholipase A2 catalytic domain"/>
    <property type="match status" value="2"/>
</dbReference>
<feature type="active site" description="Nucleophile" evidence="6">
    <location>
        <position position="423"/>
    </location>
</feature>
<feature type="short sequence motif" description="GXSXG" evidence="6">
    <location>
        <begin position="56"/>
        <end position="60"/>
    </location>
</feature>
<dbReference type="PANTHER" id="PTHR32176:SF99">
    <property type="entry name" value="PATATIN"/>
    <property type="match status" value="1"/>
</dbReference>
<dbReference type="GO" id="GO:0006952">
    <property type="term" value="P:defense response"/>
    <property type="evidence" value="ECO:0007669"/>
    <property type="project" value="UniProtKB-KW"/>
</dbReference>
<dbReference type="GO" id="GO:0016042">
    <property type="term" value="P:lipid catabolic process"/>
    <property type="evidence" value="ECO:0007669"/>
    <property type="project" value="UniProtKB-UniRule"/>
</dbReference>
<dbReference type="AlphaFoldDB" id="A0AAV6J3N3"/>
<feature type="active site" description="Nucleophile" evidence="6">
    <location>
        <position position="58"/>
    </location>
</feature>
<feature type="short sequence motif" description="DGA/G" evidence="6">
    <location>
        <begin position="209"/>
        <end position="211"/>
    </location>
</feature>
<dbReference type="Pfam" id="PF01734">
    <property type="entry name" value="Patatin"/>
    <property type="match status" value="2"/>
</dbReference>
<feature type="short sequence motif" description="GXGXXG" evidence="6">
    <location>
        <begin position="18"/>
        <end position="23"/>
    </location>
</feature>
<feature type="domain" description="PNPLA" evidence="9">
    <location>
        <begin position="14"/>
        <end position="222"/>
    </location>
</feature>
<evidence type="ECO:0000256" key="1">
    <source>
        <dbReference type="ARBA" id="ARBA00010240"/>
    </source>
</evidence>
<evidence type="ECO:0000256" key="3">
    <source>
        <dbReference type="ARBA" id="ARBA00022821"/>
    </source>
</evidence>
<comment type="function">
    <text evidence="7">Lipolytic acyl hydrolase (LAH).</text>
</comment>
<evidence type="ECO:0000256" key="6">
    <source>
        <dbReference type="PROSITE-ProRule" id="PRU01161"/>
    </source>
</evidence>
<accession>A0AAV6J3N3</accession>
<evidence type="ECO:0000259" key="9">
    <source>
        <dbReference type="PROSITE" id="PS51635"/>
    </source>
</evidence>
<protein>
    <recommendedName>
        <fullName evidence="7">Patatin</fullName>
        <ecNumber evidence="7">3.1.1.-</ecNumber>
    </recommendedName>
</protein>
<dbReference type="EC" id="3.1.1.-" evidence="7"/>
<feature type="compositionally biased region" description="Acidic residues" evidence="8">
    <location>
        <begin position="583"/>
        <end position="600"/>
    </location>
</feature>
<name>A0AAV6J3N3_9ERIC</name>
<sequence length="683" mass="74430">MASGLTKGKMATVLSIDGGGIRGIIPGTLLGFLESRLQELDGANVRLADYFDVIAGTSTGGLVTTMITAPNKDNRPMYAAKDINNFYLENCPKIFPQSSRNNFIAKVTSLFGTVTGPKYDGKYLKSLTKELLGNITINQTLTDVIIPTFDIKRLQPVIFSTDDGKENVSKNALLSDICLGTSAAPTFLPAHYFETKDGDGKTRSFDLIDGGVAANNPTLMAITRISKQILMGKFKFVDMKPMESSRMLVLSLGTGTPKLAEKYSAAEASKWGLLSWVYDNGATPIVDIYGDASSDMVDIHISTLFQSLHCKTNYLRIQDDTLTGDASSVDFATTENLQKLVQIGNDLLKKPVSRVNLETGRFDEVQGEGLTKGKKAKVLSIDGGGIGGMIPGTILGFLETKLQELDGANVRLADYFDVIAGTSTGGLVTTMITAPNKDNRPLYAAKDINNFYMENCPKIFPQSSRNNFITKVKSLFGAVTGPKYDGKYLRSLTKELLGNITINQTLTDVIIPAFDIKRLQPVIFSTDDRKENVSKNALLSDICLGTSAAATFLPARYFETKDGDGKTQSFDIIDGGVAANNPNDDDVEETPAAEETEQEVQQEQVLSEPPEEEQLRRSTRERQPSRSFVPELCPELVVTIGFDVDLELIVVVDLFTNPALDTFRQSLIKCPILPHLKHASVSL</sequence>
<evidence type="ECO:0000313" key="11">
    <source>
        <dbReference type="Proteomes" id="UP000823749"/>
    </source>
</evidence>
<keyword evidence="11" id="KW-1185">Reference proteome</keyword>
<feature type="short sequence motif" description="DGA/G" evidence="6">
    <location>
        <begin position="574"/>
        <end position="576"/>
    </location>
</feature>
<gene>
    <name evidence="10" type="ORF">RHGRI_023442</name>
</gene>
<keyword evidence="5 6" id="KW-0443">Lipid metabolism</keyword>
<dbReference type="SUPFAM" id="SSF52151">
    <property type="entry name" value="FabD/lysophospholipase-like"/>
    <property type="match status" value="2"/>
</dbReference>
<evidence type="ECO:0000313" key="10">
    <source>
        <dbReference type="EMBL" id="KAG5535677.1"/>
    </source>
</evidence>
<evidence type="ECO:0000256" key="7">
    <source>
        <dbReference type="RuleBase" id="RU361262"/>
    </source>
</evidence>
<dbReference type="FunFam" id="3.40.1090.10:FF:000005">
    <property type="entry name" value="Patatin"/>
    <property type="match status" value="1"/>
</dbReference>
<feature type="short sequence motif" description="GXSXG" evidence="6">
    <location>
        <begin position="421"/>
        <end position="425"/>
    </location>
</feature>
<dbReference type="PANTHER" id="PTHR32176">
    <property type="entry name" value="XYLOSE ISOMERASE"/>
    <property type="match status" value="1"/>
</dbReference>
<feature type="region of interest" description="Disordered" evidence="8">
    <location>
        <begin position="575"/>
        <end position="624"/>
    </location>
</feature>
<comment type="caution">
    <text evidence="10">The sequence shown here is derived from an EMBL/GenBank/DDBJ whole genome shotgun (WGS) entry which is preliminary data.</text>
</comment>
<keyword evidence="3" id="KW-0611">Plant defense</keyword>
<organism evidence="10 11">
    <name type="scientific">Rhododendron griersonianum</name>
    <dbReference type="NCBI Taxonomy" id="479676"/>
    <lineage>
        <taxon>Eukaryota</taxon>
        <taxon>Viridiplantae</taxon>
        <taxon>Streptophyta</taxon>
        <taxon>Embryophyta</taxon>
        <taxon>Tracheophyta</taxon>
        <taxon>Spermatophyta</taxon>
        <taxon>Magnoliopsida</taxon>
        <taxon>eudicotyledons</taxon>
        <taxon>Gunneridae</taxon>
        <taxon>Pentapetalae</taxon>
        <taxon>asterids</taxon>
        <taxon>Ericales</taxon>
        <taxon>Ericaceae</taxon>
        <taxon>Ericoideae</taxon>
        <taxon>Rhodoreae</taxon>
        <taxon>Rhododendron</taxon>
    </lineage>
</organism>
<dbReference type="EMBL" id="JACTNZ010000008">
    <property type="protein sequence ID" value="KAG5535677.1"/>
    <property type="molecule type" value="Genomic_DNA"/>
</dbReference>